<keyword evidence="7" id="KW-1185">Reference proteome</keyword>
<dbReference type="SUPFAM" id="SSF52540">
    <property type="entry name" value="P-loop containing nucleoside triphosphate hydrolases"/>
    <property type="match status" value="1"/>
</dbReference>
<dbReference type="SMART" id="SM00382">
    <property type="entry name" value="AAA"/>
    <property type="match status" value="1"/>
</dbReference>
<keyword evidence="3 6" id="KW-0067">ATP-binding</keyword>
<sequence>MFELTDVTKSFGELCVLQPTTLRMEQGASTVLIGPSGCGKSTLLRMLVGLLKPDGGTIRFANEFLTPQTLPSQRLRMGYVIQDGGLFPHLTVAQNLSLMPKQLEWNQTRIDQRIDELMDLTRLPKETRHRFPQQISGGQRQRVGIMRALILEPDAILLDEPMGALDPMVRYELQEDLRQIFRTLNKTVVMVTHDLGEAEFFGDTICLLYGGKILQKGTLQDMATSPASPYVTSFLKAQRIPRFEATL</sequence>
<evidence type="ECO:0000256" key="1">
    <source>
        <dbReference type="ARBA" id="ARBA00022448"/>
    </source>
</evidence>
<gene>
    <name evidence="6" type="ORF">Bpfe_031523</name>
</gene>
<feature type="domain" description="ABC transporter" evidence="5">
    <location>
        <begin position="2"/>
        <end position="235"/>
    </location>
</feature>
<name>A0AAD8AMQ1_BIOPF</name>
<dbReference type="GO" id="GO:0016887">
    <property type="term" value="F:ATP hydrolysis activity"/>
    <property type="evidence" value="ECO:0007669"/>
    <property type="project" value="InterPro"/>
</dbReference>
<accession>A0AAD8AMQ1</accession>
<dbReference type="InterPro" id="IPR003439">
    <property type="entry name" value="ABC_transporter-like_ATP-bd"/>
</dbReference>
<dbReference type="EMBL" id="JASAOG010000491">
    <property type="protein sequence ID" value="KAK0038744.1"/>
    <property type="molecule type" value="Genomic_DNA"/>
</dbReference>
<evidence type="ECO:0000313" key="7">
    <source>
        <dbReference type="Proteomes" id="UP001233172"/>
    </source>
</evidence>
<keyword evidence="2" id="KW-0547">Nucleotide-binding</keyword>
<proteinExistence type="predicted"/>
<keyword evidence="1" id="KW-0813">Transport</keyword>
<evidence type="ECO:0000259" key="5">
    <source>
        <dbReference type="PROSITE" id="PS50893"/>
    </source>
</evidence>
<dbReference type="PROSITE" id="PS50893">
    <property type="entry name" value="ABC_TRANSPORTER_2"/>
    <property type="match status" value="1"/>
</dbReference>
<protein>
    <submittedName>
        <fullName evidence="6">ATP-binding cassette domain-containing protein</fullName>
    </submittedName>
</protein>
<dbReference type="FunFam" id="3.40.50.300:FF:000425">
    <property type="entry name" value="Probable ABC transporter, ATP-binding subunit"/>
    <property type="match status" value="1"/>
</dbReference>
<dbReference type="InterPro" id="IPR050093">
    <property type="entry name" value="ABC_SmlMolc_Importer"/>
</dbReference>
<dbReference type="Proteomes" id="UP001233172">
    <property type="component" value="Unassembled WGS sequence"/>
</dbReference>
<dbReference type="PANTHER" id="PTHR42781:SF4">
    <property type="entry name" value="SPERMIDINE_PUTRESCINE IMPORT ATP-BINDING PROTEIN POTA"/>
    <property type="match status" value="1"/>
</dbReference>
<dbReference type="AlphaFoldDB" id="A0AAD8AMQ1"/>
<dbReference type="InterPro" id="IPR027417">
    <property type="entry name" value="P-loop_NTPase"/>
</dbReference>
<reference evidence="6" key="1">
    <citation type="journal article" date="2023" name="PLoS Negl. Trop. Dis.">
        <title>A genome sequence for Biomphalaria pfeifferi, the major vector snail for the human-infecting parasite Schistosoma mansoni.</title>
        <authorList>
            <person name="Bu L."/>
            <person name="Lu L."/>
            <person name="Laidemitt M.R."/>
            <person name="Zhang S.M."/>
            <person name="Mutuku M."/>
            <person name="Mkoji G."/>
            <person name="Steinauer M."/>
            <person name="Loker E.S."/>
        </authorList>
    </citation>
    <scope>NUCLEOTIDE SEQUENCE</scope>
    <source>
        <strain evidence="6">KasaAsao</strain>
    </source>
</reference>
<dbReference type="PANTHER" id="PTHR42781">
    <property type="entry name" value="SPERMIDINE/PUTRESCINE IMPORT ATP-BINDING PROTEIN POTA"/>
    <property type="match status" value="1"/>
</dbReference>
<keyword evidence="4" id="KW-0764">Sulfate transport</keyword>
<dbReference type="Pfam" id="PF00005">
    <property type="entry name" value="ABC_tran"/>
    <property type="match status" value="1"/>
</dbReference>
<evidence type="ECO:0000256" key="4">
    <source>
        <dbReference type="ARBA" id="ARBA00023032"/>
    </source>
</evidence>
<dbReference type="InterPro" id="IPR003593">
    <property type="entry name" value="AAA+_ATPase"/>
</dbReference>
<evidence type="ECO:0000313" key="6">
    <source>
        <dbReference type="EMBL" id="KAK0038744.1"/>
    </source>
</evidence>
<organism evidence="6 7">
    <name type="scientific">Biomphalaria pfeifferi</name>
    <name type="common">Bloodfluke planorb</name>
    <name type="synonym">Freshwater snail</name>
    <dbReference type="NCBI Taxonomy" id="112525"/>
    <lineage>
        <taxon>Eukaryota</taxon>
        <taxon>Metazoa</taxon>
        <taxon>Spiralia</taxon>
        <taxon>Lophotrochozoa</taxon>
        <taxon>Mollusca</taxon>
        <taxon>Gastropoda</taxon>
        <taxon>Heterobranchia</taxon>
        <taxon>Euthyneura</taxon>
        <taxon>Panpulmonata</taxon>
        <taxon>Hygrophila</taxon>
        <taxon>Lymnaeoidea</taxon>
        <taxon>Planorbidae</taxon>
        <taxon>Biomphalaria</taxon>
    </lineage>
</organism>
<evidence type="ECO:0000256" key="3">
    <source>
        <dbReference type="ARBA" id="ARBA00022840"/>
    </source>
</evidence>
<dbReference type="GO" id="GO:0005524">
    <property type="term" value="F:ATP binding"/>
    <property type="evidence" value="ECO:0007669"/>
    <property type="project" value="UniProtKB-KW"/>
</dbReference>
<reference evidence="6" key="2">
    <citation type="submission" date="2023-04" db="EMBL/GenBank/DDBJ databases">
        <authorList>
            <person name="Bu L."/>
            <person name="Lu L."/>
            <person name="Laidemitt M.R."/>
            <person name="Zhang S.M."/>
            <person name="Mutuku M."/>
            <person name="Mkoji G."/>
            <person name="Steinauer M."/>
            <person name="Loker E.S."/>
        </authorList>
    </citation>
    <scope>NUCLEOTIDE SEQUENCE</scope>
    <source>
        <strain evidence="6">KasaAsao</strain>
        <tissue evidence="6">Whole Snail</tissue>
    </source>
</reference>
<evidence type="ECO:0000256" key="2">
    <source>
        <dbReference type="ARBA" id="ARBA00022741"/>
    </source>
</evidence>
<dbReference type="Gene3D" id="3.40.50.300">
    <property type="entry name" value="P-loop containing nucleotide triphosphate hydrolases"/>
    <property type="match status" value="1"/>
</dbReference>
<comment type="caution">
    <text evidence="6">The sequence shown here is derived from an EMBL/GenBank/DDBJ whole genome shotgun (WGS) entry which is preliminary data.</text>
</comment>